<reference evidence="2 3" key="1">
    <citation type="submission" date="2019-04" db="EMBL/GenBank/DDBJ databases">
        <title>Sphingomonas psychrotolerans sp. nov., isolated from soil in the Tianshan Mountains, Xinjiang, China.</title>
        <authorList>
            <person name="Luo Y."/>
            <person name="Sheng H."/>
        </authorList>
    </citation>
    <scope>NUCLEOTIDE SEQUENCE [LARGE SCALE GENOMIC DNA]</scope>
    <source>
        <strain evidence="2 3">KIS18-15</strain>
    </source>
</reference>
<organism evidence="2 3">
    <name type="scientific">Sphingomonas naasensis</name>
    <dbReference type="NCBI Taxonomy" id="1344951"/>
    <lineage>
        <taxon>Bacteria</taxon>
        <taxon>Pseudomonadati</taxon>
        <taxon>Pseudomonadota</taxon>
        <taxon>Alphaproteobacteria</taxon>
        <taxon>Sphingomonadales</taxon>
        <taxon>Sphingomonadaceae</taxon>
        <taxon>Sphingomonas</taxon>
    </lineage>
</organism>
<dbReference type="SUPFAM" id="SSF53335">
    <property type="entry name" value="S-adenosyl-L-methionine-dependent methyltransferases"/>
    <property type="match status" value="1"/>
</dbReference>
<name>A0A4S1WNF4_9SPHN</name>
<sequence>MTDLDSPDRLTDARAALAEAMARHERGDLEAAETGYRKVLAQGYRVAEVLPLLAGLLGRLSRAEDALAAWDQLLAIAPDHAVALHEKGLTLHWLGRTAEAITTLERACAIDPDNPIALGNLAVVLADAGRNLDAIRHFRRALALQPDNLHLRHQVRRLGSGSVPFWHIPMMNDVPRNDAFEAAIKAAIGVAGAQARVLDIGAGSGLLSLMAARAGARKVVACEMEPMIAEMAQQIVAQNGYADQVTVHAKPSTALAVGAELDAPADILVSEILSSDLLTEKVLDTFEDAHRRLLAPEAIVIPRAASAMGCLVASENLAGYAFVGDVSGFDLSAFTAFAPQRLPIHGTMTAWERLSDDLELVRLDLTLKKHDATLARLRIPVTASGRAIGIVQWMHIDLWEGVSFDNHPDRYTDGGWLQVLHSFPEPIDVAAGETLDIAVGHDRITLILLPLAEAPGQ</sequence>
<dbReference type="GO" id="GO:0042054">
    <property type="term" value="F:histone methyltransferase activity"/>
    <property type="evidence" value="ECO:0007669"/>
    <property type="project" value="TreeGrafter"/>
</dbReference>
<dbReference type="InterPro" id="IPR025799">
    <property type="entry name" value="Arg_MeTrfase"/>
</dbReference>
<dbReference type="Gene3D" id="1.25.40.10">
    <property type="entry name" value="Tetratricopeptide repeat domain"/>
    <property type="match status" value="2"/>
</dbReference>
<dbReference type="CDD" id="cd02440">
    <property type="entry name" value="AdoMet_MTases"/>
    <property type="match status" value="1"/>
</dbReference>
<dbReference type="Gene3D" id="3.40.50.150">
    <property type="entry name" value="Vaccinia Virus protein VP39"/>
    <property type="match status" value="1"/>
</dbReference>
<feature type="repeat" description="TPR" evidence="1">
    <location>
        <begin position="81"/>
        <end position="114"/>
    </location>
</feature>
<proteinExistence type="predicted"/>
<evidence type="ECO:0000256" key="1">
    <source>
        <dbReference type="PROSITE-ProRule" id="PRU00339"/>
    </source>
</evidence>
<dbReference type="Pfam" id="PF06325">
    <property type="entry name" value="PrmA"/>
    <property type="match status" value="1"/>
</dbReference>
<dbReference type="Gene3D" id="2.70.160.11">
    <property type="entry name" value="Hnrnp arginine n-methyltransferase1"/>
    <property type="match status" value="1"/>
</dbReference>
<dbReference type="PANTHER" id="PTHR11006:SF4">
    <property type="entry name" value="PROTEIN ARGININE N-METHYLTRANSFERASE 7"/>
    <property type="match status" value="1"/>
</dbReference>
<dbReference type="PANTHER" id="PTHR11006">
    <property type="entry name" value="PROTEIN ARGININE N-METHYLTRANSFERASE"/>
    <property type="match status" value="1"/>
</dbReference>
<dbReference type="Proteomes" id="UP000309848">
    <property type="component" value="Unassembled WGS sequence"/>
</dbReference>
<dbReference type="PROSITE" id="PS50005">
    <property type="entry name" value="TPR"/>
    <property type="match status" value="2"/>
</dbReference>
<dbReference type="AlphaFoldDB" id="A0A4S1WNF4"/>
<dbReference type="OrthoDB" id="5383291at2"/>
<comment type="caution">
    <text evidence="2">The sequence shown here is derived from an EMBL/GenBank/DDBJ whole genome shotgun (WGS) entry which is preliminary data.</text>
</comment>
<gene>
    <name evidence="2" type="ORF">E5A74_09750</name>
</gene>
<dbReference type="RefSeq" id="WP_135984258.1">
    <property type="nucleotide sequence ID" value="NZ_JAASQM010000002.1"/>
</dbReference>
<dbReference type="Pfam" id="PF13414">
    <property type="entry name" value="TPR_11"/>
    <property type="match status" value="1"/>
</dbReference>
<protein>
    <submittedName>
        <fullName evidence="2">Tetratricopeptide repeat protein</fullName>
    </submittedName>
</protein>
<dbReference type="GO" id="GO:0016274">
    <property type="term" value="F:protein-arginine N-methyltransferase activity"/>
    <property type="evidence" value="ECO:0007669"/>
    <property type="project" value="InterPro"/>
</dbReference>
<dbReference type="PROSITE" id="PS51678">
    <property type="entry name" value="SAM_MT_PRMT"/>
    <property type="match status" value="1"/>
</dbReference>
<dbReference type="SMART" id="SM00028">
    <property type="entry name" value="TPR"/>
    <property type="match status" value="4"/>
</dbReference>
<dbReference type="InterPro" id="IPR019734">
    <property type="entry name" value="TPR_rpt"/>
</dbReference>
<dbReference type="EMBL" id="SRXU01000003">
    <property type="protein sequence ID" value="TGX43430.1"/>
    <property type="molecule type" value="Genomic_DNA"/>
</dbReference>
<evidence type="ECO:0000313" key="2">
    <source>
        <dbReference type="EMBL" id="TGX43430.1"/>
    </source>
</evidence>
<dbReference type="InterPro" id="IPR011990">
    <property type="entry name" value="TPR-like_helical_dom_sf"/>
</dbReference>
<dbReference type="SUPFAM" id="SSF48452">
    <property type="entry name" value="TPR-like"/>
    <property type="match status" value="1"/>
</dbReference>
<keyword evidence="1" id="KW-0802">TPR repeat</keyword>
<feature type="repeat" description="TPR" evidence="1">
    <location>
        <begin position="115"/>
        <end position="148"/>
    </location>
</feature>
<keyword evidence="3" id="KW-1185">Reference proteome</keyword>
<accession>A0A4S1WNF4</accession>
<evidence type="ECO:0000313" key="3">
    <source>
        <dbReference type="Proteomes" id="UP000309848"/>
    </source>
</evidence>
<dbReference type="InterPro" id="IPR029063">
    <property type="entry name" value="SAM-dependent_MTases_sf"/>
</dbReference>